<dbReference type="AlphaFoldDB" id="X6MCF4"/>
<dbReference type="SUPFAM" id="SSF50965">
    <property type="entry name" value="Galactose oxidase, central domain"/>
    <property type="match status" value="1"/>
</dbReference>
<dbReference type="InterPro" id="IPR011043">
    <property type="entry name" value="Gal_Oxase/kelch_b-propeller"/>
</dbReference>
<name>X6MCF4_RETFI</name>
<dbReference type="Gene3D" id="2.120.10.80">
    <property type="entry name" value="Kelch-type beta propeller"/>
    <property type="match status" value="1"/>
</dbReference>
<sequence length="404" mass="46653">MPTDDIETTFELLASLPAQLSCSPCVAHKHEILICGYYRNNECYSYHTLKNQYKRICCYPQGIRLLGHSVVKLMSNDNPNAVTLLSFGGDVKHTLVMEYVSVWDEERKGERLGSGRKKSCNEWVPLIDTISSNPVSIGRDEDNYDGVRAVIGGSSNHLLFITYRENNIDVFNLKTLQYVKHSTFPTVHDVCYHCLVINKTDHKRACMWKKQTEMTLFCEKTGLSIVYDEQDNTFQMNKLWVCTTMRTIIKYAYVCVDNFILFFGGRDYNSLTASKAVYKYSMKDDKWTKFERTLPLPLSGCVGVLSQDHAFVHILGGDDGSDKLLTHVKTNVVEWTRQETNVEQLWAIQEEEKKDIEEVKVDVEGIEGDITIKKLKVYFFFNDFISKKKKKKKLKNIYIKKKKN</sequence>
<dbReference type="Proteomes" id="UP000023152">
    <property type="component" value="Unassembled WGS sequence"/>
</dbReference>
<proteinExistence type="predicted"/>
<evidence type="ECO:0008006" key="3">
    <source>
        <dbReference type="Google" id="ProtNLM"/>
    </source>
</evidence>
<evidence type="ECO:0000313" key="1">
    <source>
        <dbReference type="EMBL" id="ETO11336.1"/>
    </source>
</evidence>
<organism evidence="1 2">
    <name type="scientific">Reticulomyxa filosa</name>
    <dbReference type="NCBI Taxonomy" id="46433"/>
    <lineage>
        <taxon>Eukaryota</taxon>
        <taxon>Sar</taxon>
        <taxon>Rhizaria</taxon>
        <taxon>Retaria</taxon>
        <taxon>Foraminifera</taxon>
        <taxon>Monothalamids</taxon>
        <taxon>Reticulomyxidae</taxon>
        <taxon>Reticulomyxa</taxon>
    </lineage>
</organism>
<accession>X6MCF4</accession>
<protein>
    <recommendedName>
        <fullName evidence="3">Kelch motif family protein</fullName>
    </recommendedName>
</protein>
<dbReference type="OrthoDB" id="45365at2759"/>
<dbReference type="InterPro" id="IPR015915">
    <property type="entry name" value="Kelch-typ_b-propeller"/>
</dbReference>
<keyword evidence="2" id="KW-1185">Reference proteome</keyword>
<evidence type="ECO:0000313" key="2">
    <source>
        <dbReference type="Proteomes" id="UP000023152"/>
    </source>
</evidence>
<dbReference type="EMBL" id="ASPP01022565">
    <property type="protein sequence ID" value="ETO11336.1"/>
    <property type="molecule type" value="Genomic_DNA"/>
</dbReference>
<gene>
    <name evidence="1" type="ORF">RFI_26039</name>
</gene>
<reference evidence="1 2" key="1">
    <citation type="journal article" date="2013" name="Curr. Biol.">
        <title>The Genome of the Foraminiferan Reticulomyxa filosa.</title>
        <authorList>
            <person name="Glockner G."/>
            <person name="Hulsmann N."/>
            <person name="Schleicher M."/>
            <person name="Noegel A.A."/>
            <person name="Eichinger L."/>
            <person name="Gallinger C."/>
            <person name="Pawlowski J."/>
            <person name="Sierra R."/>
            <person name="Euteneuer U."/>
            <person name="Pillet L."/>
            <person name="Moustafa A."/>
            <person name="Platzer M."/>
            <person name="Groth M."/>
            <person name="Szafranski K."/>
            <person name="Schliwa M."/>
        </authorList>
    </citation>
    <scope>NUCLEOTIDE SEQUENCE [LARGE SCALE GENOMIC DNA]</scope>
</reference>
<comment type="caution">
    <text evidence="1">The sequence shown here is derived from an EMBL/GenBank/DDBJ whole genome shotgun (WGS) entry which is preliminary data.</text>
</comment>